<keyword evidence="4 6" id="KW-0648">Protein biosynthesis</keyword>
<dbReference type="CDD" id="cd00773">
    <property type="entry name" value="HisRS-like_core"/>
    <property type="match status" value="1"/>
</dbReference>
<dbReference type="KEGG" id="asc:ASAC_1484"/>
<feature type="binding site" evidence="7">
    <location>
        <position position="269"/>
    </location>
    <ligand>
        <name>L-histidine</name>
        <dbReference type="ChEBI" id="CHEBI:57595"/>
    </ligand>
</feature>
<evidence type="ECO:0000256" key="5">
    <source>
        <dbReference type="ARBA" id="ARBA00047639"/>
    </source>
</evidence>
<feature type="binding site" evidence="7">
    <location>
        <position position="127"/>
    </location>
    <ligand>
        <name>L-histidine</name>
        <dbReference type="ChEBI" id="CHEBI:57595"/>
    </ligand>
</feature>
<dbReference type="InterPro" id="IPR041715">
    <property type="entry name" value="HisRS-like_core"/>
</dbReference>
<dbReference type="Gene3D" id="3.40.50.800">
    <property type="entry name" value="Anticodon-binding domain"/>
    <property type="match status" value="1"/>
</dbReference>
<dbReference type="GeneID" id="9499743"/>
<dbReference type="STRING" id="666510.ASAC_1484"/>
<keyword evidence="2 6" id="KW-0547">Nucleotide-binding</keyword>
<dbReference type="FunCoup" id="D9PZA2">
    <property type="interactions" value="190"/>
</dbReference>
<proteinExistence type="inferred from homology"/>
<dbReference type="PANTHER" id="PTHR11476:SF7">
    <property type="entry name" value="HISTIDINE--TRNA LIGASE"/>
    <property type="match status" value="1"/>
</dbReference>
<organism evidence="9 10">
    <name type="scientific">Acidilobus saccharovorans (strain DSM 16705 / JCM 18335 / VKM B-2471 / 345-15)</name>
    <dbReference type="NCBI Taxonomy" id="666510"/>
    <lineage>
        <taxon>Archaea</taxon>
        <taxon>Thermoproteota</taxon>
        <taxon>Thermoprotei</taxon>
        <taxon>Acidilobales</taxon>
        <taxon>Acidilobaceae</taxon>
        <taxon>Acidilobus</taxon>
    </lineage>
</organism>
<evidence type="ECO:0000256" key="3">
    <source>
        <dbReference type="ARBA" id="ARBA00022840"/>
    </source>
</evidence>
<dbReference type="AlphaFoldDB" id="D9PZA2"/>
<comment type="catalytic activity">
    <reaction evidence="5 6">
        <text>tRNA(His) + L-histidine + ATP = L-histidyl-tRNA(His) + AMP + diphosphate + H(+)</text>
        <dbReference type="Rhea" id="RHEA:17313"/>
        <dbReference type="Rhea" id="RHEA-COMP:9665"/>
        <dbReference type="Rhea" id="RHEA-COMP:9689"/>
        <dbReference type="ChEBI" id="CHEBI:15378"/>
        <dbReference type="ChEBI" id="CHEBI:30616"/>
        <dbReference type="ChEBI" id="CHEBI:33019"/>
        <dbReference type="ChEBI" id="CHEBI:57595"/>
        <dbReference type="ChEBI" id="CHEBI:78442"/>
        <dbReference type="ChEBI" id="CHEBI:78527"/>
        <dbReference type="ChEBI" id="CHEBI:456215"/>
        <dbReference type="EC" id="6.1.1.21"/>
    </reaction>
</comment>
<dbReference type="EC" id="6.1.1.21" evidence="6"/>
<feature type="binding site" evidence="7">
    <location>
        <position position="123"/>
    </location>
    <ligand>
        <name>L-histidine</name>
        <dbReference type="ChEBI" id="CHEBI:57595"/>
    </ligand>
</feature>
<dbReference type="Gene3D" id="3.30.930.10">
    <property type="entry name" value="Bira Bifunctional Protein, Domain 2"/>
    <property type="match status" value="1"/>
</dbReference>
<feature type="binding site" evidence="7">
    <location>
        <begin position="80"/>
        <end position="82"/>
    </location>
    <ligand>
        <name>L-histidine</name>
        <dbReference type="ChEBI" id="CHEBI:57595"/>
    </ligand>
</feature>
<keyword evidence="3 6" id="KW-0067">ATP-binding</keyword>
<sequence length="432" mass="48719">MDLRPPRGFRDIPPDLAILRKELMGRVEAVYRRYGFDPLETPAVESWEVLAGKYGEEAEGRLIWRFKDPWSDREYALRYDLTVPLARYIASHPEIPMPFKRYQIAPVWRHDEPQRGRYREFYQADVDVVGSPYPEADAEIINVIVDALDALGVGSGFRVLINDRRILAGIFEEELSLKDPLAVYRIIDKLDKVGEEGVRAELERLLGAPAASKVMEVISIKGDVADSLDRLSREHGSNATLMKGVEHLRQVAQLVRRPQALEFSMSLVRGLDYYTGPILEVVLDRPRIGSVAGGGRYDNLISLFAKREVPATGASIGIDRLIDAGLEVGLFRADRRTYTQVMVVNVRPESYAYAWRVADVLRSWGFSVRVDLNRSGQDEQRRRALKLGVPVVAFVGPQEEASGSVTLYSPSKGERLTVRLEEARQALERLLS</sequence>
<keyword evidence="6 9" id="KW-0436">Ligase</keyword>
<feature type="binding site" evidence="7">
    <location>
        <position position="109"/>
    </location>
    <ligand>
        <name>L-histidine</name>
        <dbReference type="ChEBI" id="CHEBI:57595"/>
    </ligand>
</feature>
<dbReference type="PIRSF" id="PIRSF001549">
    <property type="entry name" value="His-tRNA_synth"/>
    <property type="match status" value="1"/>
</dbReference>
<accession>D9PZA2</accession>
<evidence type="ECO:0000259" key="8">
    <source>
        <dbReference type="PROSITE" id="PS50862"/>
    </source>
</evidence>
<feature type="domain" description="Aminoacyl-transfer RNA synthetases class-II family profile" evidence="8">
    <location>
        <begin position="19"/>
        <end position="348"/>
    </location>
</feature>
<evidence type="ECO:0000256" key="2">
    <source>
        <dbReference type="ARBA" id="ARBA00022741"/>
    </source>
</evidence>
<dbReference type="GO" id="GO:0004821">
    <property type="term" value="F:histidine-tRNA ligase activity"/>
    <property type="evidence" value="ECO:0007669"/>
    <property type="project" value="UniProtKB-UniRule"/>
</dbReference>
<dbReference type="GO" id="GO:0006427">
    <property type="term" value="P:histidyl-tRNA aminoacylation"/>
    <property type="evidence" value="ECO:0007669"/>
    <property type="project" value="UniProtKB-UniRule"/>
</dbReference>
<dbReference type="PROSITE" id="PS50862">
    <property type="entry name" value="AA_TRNA_LIGASE_II"/>
    <property type="match status" value="1"/>
</dbReference>
<comment type="similarity">
    <text evidence="1 6">Belongs to the class-II aminoacyl-tRNA synthetase family.</text>
</comment>
<dbReference type="SUPFAM" id="SSF52954">
    <property type="entry name" value="Class II aaRS ABD-related"/>
    <property type="match status" value="1"/>
</dbReference>
<dbReference type="InParanoid" id="D9PZA2"/>
<dbReference type="InterPro" id="IPR015807">
    <property type="entry name" value="His-tRNA-ligase"/>
</dbReference>
<dbReference type="Pfam" id="PF13393">
    <property type="entry name" value="tRNA-synt_His"/>
    <property type="match status" value="1"/>
</dbReference>
<evidence type="ECO:0000256" key="1">
    <source>
        <dbReference type="ARBA" id="ARBA00008226"/>
    </source>
</evidence>
<dbReference type="RefSeq" id="WP_013267401.1">
    <property type="nucleotide sequence ID" value="NC_014374.1"/>
</dbReference>
<dbReference type="InterPro" id="IPR004516">
    <property type="entry name" value="HisRS/HisZ"/>
</dbReference>
<evidence type="ECO:0000256" key="7">
    <source>
        <dbReference type="PIRSR" id="PIRSR001549-1"/>
    </source>
</evidence>
<dbReference type="InterPro" id="IPR004154">
    <property type="entry name" value="Anticodon-bd"/>
</dbReference>
<dbReference type="InterPro" id="IPR036621">
    <property type="entry name" value="Anticodon-bd_dom_sf"/>
</dbReference>
<keyword evidence="6" id="KW-0963">Cytoplasm</keyword>
<comment type="subcellular location">
    <subcellularLocation>
        <location evidence="6">Cytoplasm</location>
    </subcellularLocation>
</comment>
<dbReference type="NCBIfam" id="TIGR00442">
    <property type="entry name" value="hisS"/>
    <property type="match status" value="1"/>
</dbReference>
<dbReference type="HAMAP" id="MF_00127">
    <property type="entry name" value="His_tRNA_synth"/>
    <property type="match status" value="1"/>
</dbReference>
<name>D9PZA2_ACIS3</name>
<dbReference type="SUPFAM" id="SSF55681">
    <property type="entry name" value="Class II aaRS and biotin synthetases"/>
    <property type="match status" value="1"/>
</dbReference>
<evidence type="ECO:0000256" key="6">
    <source>
        <dbReference type="HAMAP-Rule" id="MF_00127"/>
    </source>
</evidence>
<dbReference type="Pfam" id="PF03129">
    <property type="entry name" value="HGTP_anticodon"/>
    <property type="match status" value="1"/>
</dbReference>
<dbReference type="GO" id="GO:0005829">
    <property type="term" value="C:cytosol"/>
    <property type="evidence" value="ECO:0007669"/>
    <property type="project" value="TreeGrafter"/>
</dbReference>
<dbReference type="EMBL" id="CP001742">
    <property type="protein sequence ID" value="ADL19889.1"/>
    <property type="molecule type" value="Genomic_DNA"/>
</dbReference>
<dbReference type="Proteomes" id="UP000000346">
    <property type="component" value="Chromosome"/>
</dbReference>
<feature type="binding site" evidence="7">
    <location>
        <begin position="273"/>
        <end position="274"/>
    </location>
    <ligand>
        <name>L-histidine</name>
        <dbReference type="ChEBI" id="CHEBI:57595"/>
    </ligand>
</feature>
<keyword evidence="6 9" id="KW-0030">Aminoacyl-tRNA synthetase</keyword>
<dbReference type="eggNOG" id="arCOG00404">
    <property type="taxonomic scope" value="Archaea"/>
</dbReference>
<dbReference type="PANTHER" id="PTHR11476">
    <property type="entry name" value="HISTIDYL-TRNA SYNTHETASE"/>
    <property type="match status" value="1"/>
</dbReference>
<keyword evidence="10" id="KW-1185">Reference proteome</keyword>
<evidence type="ECO:0000313" key="10">
    <source>
        <dbReference type="Proteomes" id="UP000000346"/>
    </source>
</evidence>
<protein>
    <recommendedName>
        <fullName evidence="6">Histidine--tRNA ligase</fullName>
        <ecNumber evidence="6">6.1.1.21</ecNumber>
    </recommendedName>
    <alternativeName>
        <fullName evidence="6">Histidyl-tRNA synthetase</fullName>
        <shortName evidence="6">HisRS</shortName>
    </alternativeName>
</protein>
<dbReference type="HOGENOM" id="CLU_025113_3_0_2"/>
<dbReference type="GO" id="GO:0003723">
    <property type="term" value="F:RNA binding"/>
    <property type="evidence" value="ECO:0007669"/>
    <property type="project" value="TreeGrafter"/>
</dbReference>
<evidence type="ECO:0000313" key="9">
    <source>
        <dbReference type="EMBL" id="ADL19889.1"/>
    </source>
</evidence>
<reference evidence="9 10" key="1">
    <citation type="journal article" date="2010" name="Appl. Environ. Microbiol.">
        <title>The genome sequence of the crenarchaeon Acidilobus saccharovorans supports a new order, Acidilobales, and suggests an important ecological role in terrestrial acidic hot springs.</title>
        <authorList>
            <person name="Mardanov A.V."/>
            <person name="Svetlitchnyi V.A."/>
            <person name="Beletsky A.V."/>
            <person name="Prokofeva M.I."/>
            <person name="Bonch-Osmolovskaya E.A."/>
            <person name="Ravin N.V."/>
            <person name="Skryabin K.G."/>
        </authorList>
    </citation>
    <scope>NUCLEOTIDE SEQUENCE [LARGE SCALE GENOMIC DNA]</scope>
    <source>
        <strain evidence="10">DSM 16705 / JCM 18335 / VKM B-2471 / 345-15</strain>
    </source>
</reference>
<dbReference type="InterPro" id="IPR006195">
    <property type="entry name" value="aa-tRNA-synth_II"/>
</dbReference>
<dbReference type="OrthoDB" id="8659at2157"/>
<dbReference type="InterPro" id="IPR045864">
    <property type="entry name" value="aa-tRNA-synth_II/BPL/LPL"/>
</dbReference>
<evidence type="ECO:0000256" key="4">
    <source>
        <dbReference type="ARBA" id="ARBA00022917"/>
    </source>
</evidence>
<dbReference type="GO" id="GO:0005524">
    <property type="term" value="F:ATP binding"/>
    <property type="evidence" value="ECO:0007669"/>
    <property type="project" value="UniProtKB-UniRule"/>
</dbReference>
<gene>
    <name evidence="6" type="primary">hisS</name>
    <name evidence="9" type="ordered locus">ASAC_1484</name>
</gene>